<organism evidence="5 6">
    <name type="scientific">Prochlorococcus marinus str. MIT 9401</name>
    <dbReference type="NCBI Taxonomy" id="167551"/>
    <lineage>
        <taxon>Bacteria</taxon>
        <taxon>Bacillati</taxon>
        <taxon>Cyanobacteriota</taxon>
        <taxon>Cyanophyceae</taxon>
        <taxon>Synechococcales</taxon>
        <taxon>Prochlorococcaceae</taxon>
        <taxon>Prochlorococcus</taxon>
    </lineage>
</organism>
<dbReference type="GO" id="GO:0016779">
    <property type="term" value="F:nucleotidyltransferase activity"/>
    <property type="evidence" value="ECO:0007669"/>
    <property type="project" value="UniProtKB-KW"/>
</dbReference>
<dbReference type="PANTHER" id="PTHR10953">
    <property type="entry name" value="UBIQUITIN-ACTIVATING ENZYME E1"/>
    <property type="match status" value="1"/>
</dbReference>
<dbReference type="SUPFAM" id="SSF69572">
    <property type="entry name" value="Activating enzymes of the ubiquitin-like proteins"/>
    <property type="match status" value="1"/>
</dbReference>
<evidence type="ECO:0000313" key="5">
    <source>
        <dbReference type="EMBL" id="KGG10268.1"/>
    </source>
</evidence>
<comment type="caution">
    <text evidence="5">The sequence shown here is derived from an EMBL/GenBank/DDBJ whole genome shotgun (WGS) entry which is preliminary data.</text>
</comment>
<keyword evidence="2" id="KW-0547">Nucleotide-binding</keyword>
<name>A0A0A2B871_PROMR</name>
<dbReference type="InterPro" id="IPR001763">
    <property type="entry name" value="Rhodanese-like_dom"/>
</dbReference>
<sequence length="384" mass="43292">MSKDNKFNFLNSDEEERYQKHLILNEIGYEGQLNLKNSSVLCIGAGGLGSSVLLYLAATGIGKIGIVDNDQVEKSNLQRQIIHETNSVGNLKIDSARERIKKLNPNCELLTFSERINPKNALKLLKDFDVICDCSDNFGTRYLINDSCMILNKPLVFGSVQGFEGQVSVFNLYKNSPNLRDLIPESPSKNAIPSCAEYGVMGVSTGLIGILQVNEIIKIILKKGEILDGKILIFNLLSMNMKKLHLKSEKTSKGIKSLSQFEGFYDGNEYCEKKNENNIIDVNDFNNLYQTKPNKILLIDVRENEEFSTSSIKGSISIPLSHLNKEYELKFIQKESLSKEIFTICKSGKRSEKASRILSEFKIDSRSIEGGIEKVKKIFRNKYF</sequence>
<dbReference type="InterPro" id="IPR045886">
    <property type="entry name" value="ThiF/MoeB/HesA"/>
</dbReference>
<keyword evidence="5" id="KW-0548">Nucleotidyltransferase</keyword>
<evidence type="ECO:0000256" key="3">
    <source>
        <dbReference type="ARBA" id="ARBA00022840"/>
    </source>
</evidence>
<dbReference type="CDD" id="cd00757">
    <property type="entry name" value="ThiF_MoeB_HesA_family"/>
    <property type="match status" value="1"/>
</dbReference>
<dbReference type="CDD" id="cd00158">
    <property type="entry name" value="RHOD"/>
    <property type="match status" value="1"/>
</dbReference>
<dbReference type="Proteomes" id="UP000030481">
    <property type="component" value="Unassembled WGS sequence"/>
</dbReference>
<keyword evidence="1 5" id="KW-0808">Transferase</keyword>
<gene>
    <name evidence="5" type="ORF">EV01_0442</name>
</gene>
<dbReference type="Pfam" id="PF00581">
    <property type="entry name" value="Rhodanese"/>
    <property type="match status" value="1"/>
</dbReference>
<evidence type="ECO:0000313" key="6">
    <source>
        <dbReference type="Proteomes" id="UP000030481"/>
    </source>
</evidence>
<dbReference type="InterPro" id="IPR000594">
    <property type="entry name" value="ThiF_NAD_FAD-bd"/>
</dbReference>
<protein>
    <submittedName>
        <fullName evidence="5">Sulfur carrier protein adenylyltransferase ThiF</fullName>
    </submittedName>
</protein>
<dbReference type="AlphaFoldDB" id="A0A0A2B871"/>
<evidence type="ECO:0000256" key="1">
    <source>
        <dbReference type="ARBA" id="ARBA00022679"/>
    </source>
</evidence>
<dbReference type="Pfam" id="PF00899">
    <property type="entry name" value="ThiF"/>
    <property type="match status" value="1"/>
</dbReference>
<proteinExistence type="predicted"/>
<accession>A0A0A2B871</accession>
<dbReference type="EMBL" id="JNAR01000005">
    <property type="protein sequence ID" value="KGG10268.1"/>
    <property type="molecule type" value="Genomic_DNA"/>
</dbReference>
<dbReference type="PROSITE" id="PS50206">
    <property type="entry name" value="RHODANESE_3"/>
    <property type="match status" value="1"/>
</dbReference>
<dbReference type="SMART" id="SM00450">
    <property type="entry name" value="RHOD"/>
    <property type="match status" value="1"/>
</dbReference>
<dbReference type="Gene3D" id="3.40.250.10">
    <property type="entry name" value="Rhodanese-like domain"/>
    <property type="match status" value="1"/>
</dbReference>
<dbReference type="NCBIfam" id="NF004281">
    <property type="entry name" value="PRK05690.1"/>
    <property type="match status" value="1"/>
</dbReference>
<evidence type="ECO:0000259" key="4">
    <source>
        <dbReference type="PROSITE" id="PS50206"/>
    </source>
</evidence>
<dbReference type="RefSeq" id="WP_032517896.1">
    <property type="nucleotide sequence ID" value="NZ_JNAR01000005.1"/>
</dbReference>
<dbReference type="InterPro" id="IPR035985">
    <property type="entry name" value="Ubiquitin-activating_enz"/>
</dbReference>
<dbReference type="InterPro" id="IPR036873">
    <property type="entry name" value="Rhodanese-like_dom_sf"/>
</dbReference>
<dbReference type="GO" id="GO:0008641">
    <property type="term" value="F:ubiquitin-like modifier activating enzyme activity"/>
    <property type="evidence" value="ECO:0007669"/>
    <property type="project" value="InterPro"/>
</dbReference>
<dbReference type="GO" id="GO:0004792">
    <property type="term" value="F:thiosulfate-cyanide sulfurtransferase activity"/>
    <property type="evidence" value="ECO:0007669"/>
    <property type="project" value="TreeGrafter"/>
</dbReference>
<dbReference type="GO" id="GO:0005737">
    <property type="term" value="C:cytoplasm"/>
    <property type="evidence" value="ECO:0007669"/>
    <property type="project" value="TreeGrafter"/>
</dbReference>
<reference evidence="6" key="1">
    <citation type="journal article" date="2014" name="Sci. Data">
        <title>Genomes of diverse isolates of the marine cyanobacterium Prochlorococcus.</title>
        <authorList>
            <person name="Biller S."/>
            <person name="Berube P."/>
            <person name="Thompson J."/>
            <person name="Kelly L."/>
            <person name="Roggensack S."/>
            <person name="Awad L."/>
            <person name="Roache-Johnson K."/>
            <person name="Ding H."/>
            <person name="Giovannoni S.J."/>
            <person name="Moore L.R."/>
            <person name="Chisholm S.W."/>
        </authorList>
    </citation>
    <scope>NUCLEOTIDE SEQUENCE [LARGE SCALE GENOMIC DNA]</scope>
</reference>
<dbReference type="GO" id="GO:0005524">
    <property type="term" value="F:ATP binding"/>
    <property type="evidence" value="ECO:0007669"/>
    <property type="project" value="UniProtKB-KW"/>
</dbReference>
<feature type="domain" description="Rhodanese" evidence="4">
    <location>
        <begin position="292"/>
        <end position="384"/>
    </location>
</feature>
<dbReference type="Gene3D" id="3.40.50.720">
    <property type="entry name" value="NAD(P)-binding Rossmann-like Domain"/>
    <property type="match status" value="1"/>
</dbReference>
<keyword evidence="3" id="KW-0067">ATP-binding</keyword>
<evidence type="ECO:0000256" key="2">
    <source>
        <dbReference type="ARBA" id="ARBA00022741"/>
    </source>
</evidence>
<dbReference type="PANTHER" id="PTHR10953:SF102">
    <property type="entry name" value="ADENYLYLTRANSFERASE AND SULFURTRANSFERASE MOCS3"/>
    <property type="match status" value="1"/>
</dbReference>
<dbReference type="FunFam" id="3.40.50.720:FF:000033">
    <property type="entry name" value="Adenylyltransferase and sulfurtransferase MOCS3"/>
    <property type="match status" value="1"/>
</dbReference>